<feature type="transmembrane region" description="Helical" evidence="7">
    <location>
        <begin position="515"/>
        <end position="540"/>
    </location>
</feature>
<protein>
    <submittedName>
        <fullName evidence="9">Protein NRT1/ PTR FAMILY 8.3-like isoform X1</fullName>
    </submittedName>
</protein>
<dbReference type="RefSeq" id="XP_020094509.1">
    <property type="nucleotide sequence ID" value="XM_020238920.1"/>
</dbReference>
<accession>A0A6P5FEY6</accession>
<feature type="transmembrane region" description="Helical" evidence="7">
    <location>
        <begin position="122"/>
        <end position="142"/>
    </location>
</feature>
<dbReference type="PANTHER" id="PTHR11654">
    <property type="entry name" value="OLIGOPEPTIDE TRANSPORTER-RELATED"/>
    <property type="match status" value="1"/>
</dbReference>
<dbReference type="GO" id="GO:0016020">
    <property type="term" value="C:membrane"/>
    <property type="evidence" value="ECO:0007669"/>
    <property type="project" value="UniProtKB-SubCell"/>
</dbReference>
<reference evidence="8" key="1">
    <citation type="journal article" date="2015" name="Nat. Genet.">
        <title>The pineapple genome and the evolution of CAM photosynthesis.</title>
        <authorList>
            <person name="Ming R."/>
            <person name="VanBuren R."/>
            <person name="Wai C.M."/>
            <person name="Tang H."/>
            <person name="Schatz M.C."/>
            <person name="Bowers J.E."/>
            <person name="Lyons E."/>
            <person name="Wang M.L."/>
            <person name="Chen J."/>
            <person name="Biggers E."/>
            <person name="Zhang J."/>
            <person name="Huang L."/>
            <person name="Zhang L."/>
            <person name="Miao W."/>
            <person name="Zhang J."/>
            <person name="Ye Z."/>
            <person name="Miao C."/>
            <person name="Lin Z."/>
            <person name="Wang H."/>
            <person name="Zhou H."/>
            <person name="Yim W.C."/>
            <person name="Priest H.D."/>
            <person name="Zheng C."/>
            <person name="Woodhouse M."/>
            <person name="Edger P.P."/>
            <person name="Guyot R."/>
            <person name="Guo H.B."/>
            <person name="Guo H."/>
            <person name="Zheng G."/>
            <person name="Singh R."/>
            <person name="Sharma A."/>
            <person name="Min X."/>
            <person name="Zheng Y."/>
            <person name="Lee H."/>
            <person name="Gurtowski J."/>
            <person name="Sedlazeck F.J."/>
            <person name="Harkess A."/>
            <person name="McKain M.R."/>
            <person name="Liao Z."/>
            <person name="Fang J."/>
            <person name="Liu J."/>
            <person name="Zhang X."/>
            <person name="Zhang Q."/>
            <person name="Hu W."/>
            <person name="Qin Y."/>
            <person name="Wang K."/>
            <person name="Chen L.Y."/>
            <person name="Shirley N."/>
            <person name="Lin Y.R."/>
            <person name="Liu L.Y."/>
            <person name="Hernandez A.G."/>
            <person name="Wright C.L."/>
            <person name="Bulone V."/>
            <person name="Tuskan G.A."/>
            <person name="Heath K."/>
            <person name="Zee F."/>
            <person name="Moore P.H."/>
            <person name="Sunkar R."/>
            <person name="Leebens-Mack J.H."/>
            <person name="Mockler T."/>
            <person name="Bennetzen J.L."/>
            <person name="Freeling M."/>
            <person name="Sankoff D."/>
            <person name="Paterson A.H."/>
            <person name="Zhu X."/>
            <person name="Yang X."/>
            <person name="Smith J.A."/>
            <person name="Cushman J.C."/>
            <person name="Paull R.E."/>
            <person name="Yu Q."/>
        </authorList>
    </citation>
    <scope>NUCLEOTIDE SEQUENCE [LARGE SCALE GENOMIC DNA]</scope>
    <source>
        <strain evidence="8">cv. F153</strain>
    </source>
</reference>
<feature type="transmembrane region" description="Helical" evidence="7">
    <location>
        <begin position="54"/>
        <end position="76"/>
    </location>
</feature>
<feature type="transmembrane region" description="Helical" evidence="7">
    <location>
        <begin position="361"/>
        <end position="382"/>
    </location>
</feature>
<keyword evidence="3 7" id="KW-0812">Transmembrane</keyword>
<dbReference type="OrthoDB" id="8904098at2759"/>
<dbReference type="CDD" id="cd17351">
    <property type="entry name" value="MFS_NPF"/>
    <property type="match status" value="1"/>
</dbReference>
<evidence type="ECO:0000256" key="3">
    <source>
        <dbReference type="ARBA" id="ARBA00022692"/>
    </source>
</evidence>
<evidence type="ECO:0000313" key="9">
    <source>
        <dbReference type="RefSeq" id="XP_020094509.1"/>
    </source>
</evidence>
<dbReference type="GeneID" id="109714338"/>
<dbReference type="AlphaFoldDB" id="A0A6P5FEY6"/>
<name>A0A6P5FEY6_ANACO</name>
<dbReference type="SUPFAM" id="SSF103473">
    <property type="entry name" value="MFS general substrate transporter"/>
    <property type="match status" value="1"/>
</dbReference>
<feature type="transmembrane region" description="Helical" evidence="7">
    <location>
        <begin position="402"/>
        <end position="423"/>
    </location>
</feature>
<dbReference type="GO" id="GO:0022857">
    <property type="term" value="F:transmembrane transporter activity"/>
    <property type="evidence" value="ECO:0007669"/>
    <property type="project" value="InterPro"/>
</dbReference>
<feature type="transmembrane region" description="Helical" evidence="7">
    <location>
        <begin position="560"/>
        <end position="579"/>
    </location>
</feature>
<evidence type="ECO:0000313" key="8">
    <source>
        <dbReference type="Proteomes" id="UP000515123"/>
    </source>
</evidence>
<dbReference type="Proteomes" id="UP000515123">
    <property type="component" value="Linkage group 8"/>
</dbReference>
<dbReference type="Pfam" id="PF00854">
    <property type="entry name" value="PTR2"/>
    <property type="match status" value="1"/>
</dbReference>
<dbReference type="Gene3D" id="1.20.1250.20">
    <property type="entry name" value="MFS general substrate transporter like domains"/>
    <property type="match status" value="1"/>
</dbReference>
<keyword evidence="5 7" id="KW-0472">Membrane</keyword>
<dbReference type="InterPro" id="IPR036259">
    <property type="entry name" value="MFS_trans_sf"/>
</dbReference>
<organism evidence="8 9">
    <name type="scientific">Ananas comosus</name>
    <name type="common">Pineapple</name>
    <name type="synonym">Ananas ananas</name>
    <dbReference type="NCBI Taxonomy" id="4615"/>
    <lineage>
        <taxon>Eukaryota</taxon>
        <taxon>Viridiplantae</taxon>
        <taxon>Streptophyta</taxon>
        <taxon>Embryophyta</taxon>
        <taxon>Tracheophyta</taxon>
        <taxon>Spermatophyta</taxon>
        <taxon>Magnoliopsida</taxon>
        <taxon>Liliopsida</taxon>
        <taxon>Poales</taxon>
        <taxon>Bromeliaceae</taxon>
        <taxon>Bromelioideae</taxon>
        <taxon>Ananas</taxon>
    </lineage>
</organism>
<evidence type="ECO:0000256" key="1">
    <source>
        <dbReference type="ARBA" id="ARBA00004141"/>
    </source>
</evidence>
<evidence type="ECO:0000256" key="2">
    <source>
        <dbReference type="ARBA" id="ARBA00005982"/>
    </source>
</evidence>
<dbReference type="InterPro" id="IPR000109">
    <property type="entry name" value="POT_fam"/>
</dbReference>
<feature type="transmembrane region" description="Helical" evidence="7">
    <location>
        <begin position="233"/>
        <end position="253"/>
    </location>
</feature>
<keyword evidence="8" id="KW-1185">Reference proteome</keyword>
<sequence length="592" mass="64347">MDVGSPMERGEHKPLNEPLLDQSSSWSYQDDDAQLESPFPPHLKHKPFDWRAPGIILAFEFLESIAYSGIALNLVVYLTTVLHSDNASSAANVDTWTGTTFLAPLLGAFLADTYLGNYKTIAISLILYLLGMIVITSSAIIPSLRPSPCNGSSCPPASGLQYIVLFCALYLVALGTGGVKSALLPFGADQYDELNPVENQKKQFFFSWFFVAVNLGVFTAGTVIAWVQQNMDWALGFGLAGSCLILASIGFFVGTPIYRVRTPSGSPLKSVVKVVIASMKKMKVETPSDGALLYEEEDEKLASLGQHRLARTEEFKCLDKAAIITDPAADPKDSSGENPSSSWLLCTVTQVEEVKILLRMLPIWATGILYSAACCQLTTTFIQQGNAMDTAVFGSFAIPATSLNSVEVIFMMVWVVIHDKIVIPIARKRLGNPAGLSQLQRMGVGRFLLIPSMAAAAIIEAWRLKSVGAAGHTLSIAWQMPQYLILAGSDVFCGIAQLEFFYGEAPETMRSMCSALSFLAISLGNYVNSLIITIVSAITRTGGRPGWIPAGDLNRGHLDYYFWLITAMSAVNFVVYVVFARNYTCKKVVVQG</sequence>
<evidence type="ECO:0000256" key="5">
    <source>
        <dbReference type="ARBA" id="ARBA00023136"/>
    </source>
</evidence>
<feature type="transmembrane region" description="Helical" evidence="7">
    <location>
        <begin position="96"/>
        <end position="115"/>
    </location>
</feature>
<feature type="transmembrane region" description="Helical" evidence="7">
    <location>
        <begin position="204"/>
        <end position="227"/>
    </location>
</feature>
<evidence type="ECO:0000256" key="7">
    <source>
        <dbReference type="SAM" id="Phobius"/>
    </source>
</evidence>
<comment type="similarity">
    <text evidence="2">Belongs to the major facilitator superfamily. Proton-dependent oligopeptide transporter (POT/PTR) (TC 2.A.17) family.</text>
</comment>
<reference evidence="9" key="2">
    <citation type="submission" date="2025-08" db="UniProtKB">
        <authorList>
            <consortium name="RefSeq"/>
        </authorList>
    </citation>
    <scope>IDENTIFICATION</scope>
    <source>
        <tissue evidence="9">Leaf</tissue>
    </source>
</reference>
<feature type="region of interest" description="Disordered" evidence="6">
    <location>
        <begin position="1"/>
        <end position="33"/>
    </location>
</feature>
<gene>
    <name evidence="9" type="primary">LOC109714338</name>
</gene>
<evidence type="ECO:0000256" key="4">
    <source>
        <dbReference type="ARBA" id="ARBA00022989"/>
    </source>
</evidence>
<feature type="transmembrane region" description="Helical" evidence="7">
    <location>
        <begin position="162"/>
        <end position="183"/>
    </location>
</feature>
<keyword evidence="4 7" id="KW-1133">Transmembrane helix</keyword>
<comment type="subcellular location">
    <subcellularLocation>
        <location evidence="1">Membrane</location>
        <topology evidence="1">Multi-pass membrane protein</topology>
    </subcellularLocation>
</comment>
<evidence type="ECO:0000256" key="6">
    <source>
        <dbReference type="SAM" id="MobiDB-lite"/>
    </source>
</evidence>
<proteinExistence type="inferred from homology"/>